<protein>
    <submittedName>
        <fullName evidence="7">Septin</fullName>
    </submittedName>
</protein>
<dbReference type="InterPro" id="IPR027417">
    <property type="entry name" value="P-loop_NTPase"/>
</dbReference>
<dbReference type="EMBL" id="KV454409">
    <property type="protein sequence ID" value="ODQ65700.1"/>
    <property type="molecule type" value="Genomic_DNA"/>
</dbReference>
<dbReference type="GO" id="GO:0005935">
    <property type="term" value="C:cellular bud neck"/>
    <property type="evidence" value="ECO:0007669"/>
    <property type="project" value="UniProtKB-SubCell"/>
</dbReference>
<name>A0A1E3PK70_9ASCO</name>
<proteinExistence type="inferred from homology"/>
<evidence type="ECO:0000256" key="3">
    <source>
        <dbReference type="ARBA" id="ARBA00023134"/>
    </source>
</evidence>
<dbReference type="GO" id="GO:0005525">
    <property type="term" value="F:GTP binding"/>
    <property type="evidence" value="ECO:0007669"/>
    <property type="project" value="UniProtKB-KW"/>
</dbReference>
<keyword evidence="3 4" id="KW-0342">GTP-binding</keyword>
<dbReference type="GO" id="GO:0005938">
    <property type="term" value="C:cell cortex"/>
    <property type="evidence" value="ECO:0007669"/>
    <property type="project" value="UniProtKB-ARBA"/>
</dbReference>
<dbReference type="Proteomes" id="UP000095009">
    <property type="component" value="Unassembled WGS sequence"/>
</dbReference>
<gene>
    <name evidence="7" type="ORF">NADFUDRAFT_82687</name>
</gene>
<dbReference type="STRING" id="857566.A0A1E3PK70"/>
<dbReference type="InterPro" id="IPR030379">
    <property type="entry name" value="G_SEPTIN_dom"/>
</dbReference>
<dbReference type="AlphaFoldDB" id="A0A1E3PK70"/>
<dbReference type="Pfam" id="PF00735">
    <property type="entry name" value="Septin"/>
    <property type="match status" value="1"/>
</dbReference>
<feature type="domain" description="Septin-type G" evidence="6">
    <location>
        <begin position="18"/>
        <end position="302"/>
    </location>
</feature>
<dbReference type="PROSITE" id="PS51719">
    <property type="entry name" value="G_SEPTIN"/>
    <property type="match status" value="1"/>
</dbReference>
<comment type="subcellular location">
    <subcellularLocation>
        <location evidence="1">Bud neck</location>
    </subcellularLocation>
</comment>
<accession>A0A1E3PK70</accession>
<feature type="coiled-coil region" evidence="5">
    <location>
        <begin position="353"/>
        <end position="405"/>
    </location>
</feature>
<keyword evidence="8" id="KW-1185">Reference proteome</keyword>
<dbReference type="OrthoDB" id="416553at2759"/>
<evidence type="ECO:0000259" key="6">
    <source>
        <dbReference type="PROSITE" id="PS51719"/>
    </source>
</evidence>
<evidence type="ECO:0000256" key="5">
    <source>
        <dbReference type="SAM" id="Coils"/>
    </source>
</evidence>
<dbReference type="Gene3D" id="3.40.50.300">
    <property type="entry name" value="P-loop containing nucleotide triphosphate hydrolases"/>
    <property type="match status" value="1"/>
</dbReference>
<evidence type="ECO:0000256" key="4">
    <source>
        <dbReference type="RuleBase" id="RU004560"/>
    </source>
</evidence>
<evidence type="ECO:0000313" key="8">
    <source>
        <dbReference type="Proteomes" id="UP000095009"/>
    </source>
</evidence>
<keyword evidence="2 4" id="KW-0547">Nucleotide-binding</keyword>
<dbReference type="InterPro" id="IPR016491">
    <property type="entry name" value="Septin"/>
</dbReference>
<evidence type="ECO:0000256" key="2">
    <source>
        <dbReference type="ARBA" id="ARBA00022741"/>
    </source>
</evidence>
<dbReference type="PIRSF" id="PIRSF006698">
    <property type="entry name" value="Septin"/>
    <property type="match status" value="1"/>
</dbReference>
<comment type="similarity">
    <text evidence="4">Belongs to the TRAFAC class TrmE-Era-EngA-EngB-Septin-like GTPase superfamily. Septin GTPase family.</text>
</comment>
<organism evidence="7 8">
    <name type="scientific">Nadsonia fulvescens var. elongata DSM 6958</name>
    <dbReference type="NCBI Taxonomy" id="857566"/>
    <lineage>
        <taxon>Eukaryota</taxon>
        <taxon>Fungi</taxon>
        <taxon>Dikarya</taxon>
        <taxon>Ascomycota</taxon>
        <taxon>Saccharomycotina</taxon>
        <taxon>Dipodascomycetes</taxon>
        <taxon>Dipodascales</taxon>
        <taxon>Dipodascales incertae sedis</taxon>
        <taxon>Nadsonia</taxon>
    </lineage>
</organism>
<dbReference type="GO" id="GO:0032156">
    <property type="term" value="C:septin cytoskeleton"/>
    <property type="evidence" value="ECO:0007669"/>
    <property type="project" value="UniProtKB-ARBA"/>
</dbReference>
<dbReference type="SUPFAM" id="SSF52540">
    <property type="entry name" value="P-loop containing nucleoside triphosphate hydrolases"/>
    <property type="match status" value="1"/>
</dbReference>
<dbReference type="PANTHER" id="PTHR18884">
    <property type="entry name" value="SEPTIN"/>
    <property type="match status" value="1"/>
</dbReference>
<evidence type="ECO:0000256" key="1">
    <source>
        <dbReference type="ARBA" id="ARBA00004266"/>
    </source>
</evidence>
<keyword evidence="5" id="KW-0175">Coiled coil</keyword>
<sequence>MSDFISSALLRRKKNIKKGIQFSIMVCGAAGAGRSTFINTLCGAPVLTTTSKSTHSPSQAHREPGIAIVPKAIELEDVEDGTKVSLCVVDTPGFGDNIDNEMAFSEILGYLEQQYDEVLAEETRIRRNPKFKDNRVHVLLYFIEPTGHGLKELDVELMKRLSERVNTIPCIGRSDSLTPSELARSKQLIREDIQHYRIPIYDFPSDPEYDDEETIQENMSLRALLPFSIVASEQYFETGRQGINGGRVLARQYPWGLVEVENPNHSDFLALKSALLGSHIMELKSLTHDILYENYRTERLSTPRMGGSASESVRYQNINSNNTNGSINDASTVRSHVDDSESLNAEELANHSYLLKEEHLAREEEKLREIEQKVQREINEKRQELLAREKELREIEARLARERSAILESHPVVAHTPTNSSIHTNGTLATSAASMTEKDPVVGLTEAVSEVHIKHDGVEVQAMGVRIKNEIEY</sequence>
<evidence type="ECO:0000313" key="7">
    <source>
        <dbReference type="EMBL" id="ODQ65700.1"/>
    </source>
</evidence>
<dbReference type="CDD" id="cd01850">
    <property type="entry name" value="CDC_Septin"/>
    <property type="match status" value="1"/>
</dbReference>
<reference evidence="7 8" key="1">
    <citation type="journal article" date="2016" name="Proc. Natl. Acad. Sci. U.S.A.">
        <title>Comparative genomics of biotechnologically important yeasts.</title>
        <authorList>
            <person name="Riley R."/>
            <person name="Haridas S."/>
            <person name="Wolfe K.H."/>
            <person name="Lopes M.R."/>
            <person name="Hittinger C.T."/>
            <person name="Goeker M."/>
            <person name="Salamov A.A."/>
            <person name="Wisecaver J.H."/>
            <person name="Long T.M."/>
            <person name="Calvey C.H."/>
            <person name="Aerts A.L."/>
            <person name="Barry K.W."/>
            <person name="Choi C."/>
            <person name="Clum A."/>
            <person name="Coughlan A.Y."/>
            <person name="Deshpande S."/>
            <person name="Douglass A.P."/>
            <person name="Hanson S.J."/>
            <person name="Klenk H.-P."/>
            <person name="LaButti K.M."/>
            <person name="Lapidus A."/>
            <person name="Lindquist E.A."/>
            <person name="Lipzen A.M."/>
            <person name="Meier-Kolthoff J.P."/>
            <person name="Ohm R.A."/>
            <person name="Otillar R.P."/>
            <person name="Pangilinan J.L."/>
            <person name="Peng Y."/>
            <person name="Rokas A."/>
            <person name="Rosa C.A."/>
            <person name="Scheuner C."/>
            <person name="Sibirny A.A."/>
            <person name="Slot J.C."/>
            <person name="Stielow J.B."/>
            <person name="Sun H."/>
            <person name="Kurtzman C.P."/>
            <person name="Blackwell M."/>
            <person name="Grigoriev I.V."/>
            <person name="Jeffries T.W."/>
        </authorList>
    </citation>
    <scope>NUCLEOTIDE SEQUENCE [LARGE SCALE GENOMIC DNA]</scope>
    <source>
        <strain evidence="7 8">DSM 6958</strain>
    </source>
</reference>